<accession>I4B255</accession>
<protein>
    <recommendedName>
        <fullName evidence="3">Ribbon-helix-helix protein CopG domain-containing protein</fullName>
    </recommendedName>
</protein>
<dbReference type="AlphaFoldDB" id="I4B255"/>
<dbReference type="RefSeq" id="WP_014801880.1">
    <property type="nucleotide sequence ID" value="NC_018020.1"/>
</dbReference>
<reference evidence="1 2" key="1">
    <citation type="submission" date="2012-06" db="EMBL/GenBank/DDBJ databases">
        <title>The complete chromosome of genome of Turneriella parva DSM 21527.</title>
        <authorList>
            <consortium name="US DOE Joint Genome Institute (JGI-PGF)"/>
            <person name="Lucas S."/>
            <person name="Han J."/>
            <person name="Lapidus A."/>
            <person name="Bruce D."/>
            <person name="Goodwin L."/>
            <person name="Pitluck S."/>
            <person name="Peters L."/>
            <person name="Kyrpides N."/>
            <person name="Mavromatis K."/>
            <person name="Ivanova N."/>
            <person name="Mikhailova N."/>
            <person name="Chertkov O."/>
            <person name="Detter J.C."/>
            <person name="Tapia R."/>
            <person name="Han C."/>
            <person name="Land M."/>
            <person name="Hauser L."/>
            <person name="Markowitz V."/>
            <person name="Cheng J.-F."/>
            <person name="Hugenholtz P."/>
            <person name="Woyke T."/>
            <person name="Wu D."/>
            <person name="Gronow S."/>
            <person name="Wellnitz S."/>
            <person name="Brambilla E."/>
            <person name="Klenk H.-P."/>
            <person name="Eisen J.A."/>
        </authorList>
    </citation>
    <scope>NUCLEOTIDE SEQUENCE [LARGE SCALE GENOMIC DNA]</scope>
    <source>
        <strain evidence="2">ATCC BAA-1111 / DSM 21527 / NCTC 11395 / H</strain>
    </source>
</reference>
<keyword evidence="2" id="KW-1185">Reference proteome</keyword>
<dbReference type="OrthoDB" id="680137at2"/>
<dbReference type="STRING" id="869212.Turpa_0711"/>
<evidence type="ECO:0008006" key="3">
    <source>
        <dbReference type="Google" id="ProtNLM"/>
    </source>
</evidence>
<sequence>MQAMSLKVEDDILQDAEHFVKRRKISRNAYINEAIRAYNALERRRELREKLAVESKLVAADSLAMLKELEMIVDGTPR</sequence>
<dbReference type="HOGENOM" id="CLU_2614135_0_0_12"/>
<organism evidence="1 2">
    <name type="scientific">Turneriella parva (strain ATCC BAA-1111 / DSM 21527 / NCTC 11395 / H)</name>
    <name type="common">Leptospira parva</name>
    <dbReference type="NCBI Taxonomy" id="869212"/>
    <lineage>
        <taxon>Bacteria</taxon>
        <taxon>Pseudomonadati</taxon>
        <taxon>Spirochaetota</taxon>
        <taxon>Spirochaetia</taxon>
        <taxon>Leptospirales</taxon>
        <taxon>Leptospiraceae</taxon>
        <taxon>Turneriella</taxon>
    </lineage>
</organism>
<name>I4B255_TURPD</name>
<dbReference type="Proteomes" id="UP000006048">
    <property type="component" value="Chromosome"/>
</dbReference>
<dbReference type="GO" id="GO:0006355">
    <property type="term" value="P:regulation of DNA-templated transcription"/>
    <property type="evidence" value="ECO:0007669"/>
    <property type="project" value="InterPro"/>
</dbReference>
<evidence type="ECO:0000313" key="1">
    <source>
        <dbReference type="EMBL" id="AFM11362.1"/>
    </source>
</evidence>
<dbReference type="Gene3D" id="1.10.1220.10">
    <property type="entry name" value="Met repressor-like"/>
    <property type="match status" value="1"/>
</dbReference>
<dbReference type="EMBL" id="CP002959">
    <property type="protein sequence ID" value="AFM11362.1"/>
    <property type="molecule type" value="Genomic_DNA"/>
</dbReference>
<dbReference type="KEGG" id="tpx:Turpa_0711"/>
<dbReference type="InterPro" id="IPR013321">
    <property type="entry name" value="Arc_rbn_hlx_hlx"/>
</dbReference>
<proteinExistence type="predicted"/>
<evidence type="ECO:0000313" key="2">
    <source>
        <dbReference type="Proteomes" id="UP000006048"/>
    </source>
</evidence>
<gene>
    <name evidence="1" type="ordered locus">Turpa_0711</name>
</gene>